<feature type="domain" description="Response regulatory" evidence="8">
    <location>
        <begin position="2"/>
        <end position="116"/>
    </location>
</feature>
<evidence type="ECO:0000256" key="6">
    <source>
        <dbReference type="PROSITE-ProRule" id="PRU00169"/>
    </source>
</evidence>
<evidence type="ECO:0000256" key="7">
    <source>
        <dbReference type="PROSITE-ProRule" id="PRU01091"/>
    </source>
</evidence>
<dbReference type="Pfam" id="PF00486">
    <property type="entry name" value="Trans_reg_C"/>
    <property type="match status" value="1"/>
</dbReference>
<feature type="modified residue" description="4-aspartylphosphate" evidence="6">
    <location>
        <position position="51"/>
    </location>
</feature>
<comment type="caution">
    <text evidence="10">The sequence shown here is derived from an EMBL/GenBank/DDBJ whole genome shotgun (WGS) entry which is preliminary data.</text>
</comment>
<dbReference type="InterPro" id="IPR001867">
    <property type="entry name" value="OmpR/PhoB-type_DNA-bd"/>
</dbReference>
<evidence type="ECO:0000256" key="1">
    <source>
        <dbReference type="ARBA" id="ARBA00022553"/>
    </source>
</evidence>
<reference evidence="10 11" key="1">
    <citation type="journal article" date="2019" name="Int. J. Syst. Evol. Microbiol.">
        <title>The Global Catalogue of Microorganisms (GCM) 10K type strain sequencing project: providing services to taxonomists for standard genome sequencing and annotation.</title>
        <authorList>
            <consortium name="The Broad Institute Genomics Platform"/>
            <consortium name="The Broad Institute Genome Sequencing Center for Infectious Disease"/>
            <person name="Wu L."/>
            <person name="Ma J."/>
        </authorList>
    </citation>
    <scope>NUCLEOTIDE SEQUENCE [LARGE SCALE GENOMIC DNA]</scope>
    <source>
        <strain evidence="10 11">JCM 14232</strain>
    </source>
</reference>
<organism evidence="10 11">
    <name type="scientific">Alkalibacterium indicireducens</name>
    <dbReference type="NCBI Taxonomy" id="398758"/>
    <lineage>
        <taxon>Bacteria</taxon>
        <taxon>Bacillati</taxon>
        <taxon>Bacillota</taxon>
        <taxon>Bacilli</taxon>
        <taxon>Lactobacillales</taxon>
        <taxon>Carnobacteriaceae</taxon>
        <taxon>Alkalibacterium</taxon>
    </lineage>
</organism>
<keyword evidence="3" id="KW-0805">Transcription regulation</keyword>
<evidence type="ECO:0000313" key="11">
    <source>
        <dbReference type="Proteomes" id="UP001410648"/>
    </source>
</evidence>
<feature type="domain" description="OmpR/PhoB-type" evidence="9">
    <location>
        <begin position="124"/>
        <end position="222"/>
    </location>
</feature>
<dbReference type="SMART" id="SM00862">
    <property type="entry name" value="Trans_reg_C"/>
    <property type="match status" value="1"/>
</dbReference>
<feature type="DNA-binding region" description="OmpR/PhoB-type" evidence="7">
    <location>
        <begin position="124"/>
        <end position="222"/>
    </location>
</feature>
<accession>A0ABN1AHM5</accession>
<keyword evidence="11" id="KW-1185">Reference proteome</keyword>
<evidence type="ECO:0000256" key="2">
    <source>
        <dbReference type="ARBA" id="ARBA00023012"/>
    </source>
</evidence>
<keyword evidence="2" id="KW-0902">Two-component regulatory system</keyword>
<dbReference type="EMBL" id="BAAADA010000031">
    <property type="protein sequence ID" value="GAA0476610.1"/>
    <property type="molecule type" value="Genomic_DNA"/>
</dbReference>
<evidence type="ECO:0000256" key="5">
    <source>
        <dbReference type="ARBA" id="ARBA00023163"/>
    </source>
</evidence>
<dbReference type="PANTHER" id="PTHR48111:SF22">
    <property type="entry name" value="REGULATOR OF RPOS"/>
    <property type="match status" value="1"/>
</dbReference>
<dbReference type="SMART" id="SM00448">
    <property type="entry name" value="REC"/>
    <property type="match status" value="1"/>
</dbReference>
<dbReference type="Gene3D" id="1.10.10.10">
    <property type="entry name" value="Winged helix-like DNA-binding domain superfamily/Winged helix DNA-binding domain"/>
    <property type="match status" value="1"/>
</dbReference>
<dbReference type="Gene3D" id="6.10.250.690">
    <property type="match status" value="1"/>
</dbReference>
<dbReference type="PANTHER" id="PTHR48111">
    <property type="entry name" value="REGULATOR OF RPOS"/>
    <property type="match status" value="1"/>
</dbReference>
<dbReference type="Pfam" id="PF00072">
    <property type="entry name" value="Response_reg"/>
    <property type="match status" value="1"/>
</dbReference>
<dbReference type="InterPro" id="IPR001789">
    <property type="entry name" value="Sig_transdc_resp-reg_receiver"/>
</dbReference>
<dbReference type="PROSITE" id="PS50110">
    <property type="entry name" value="RESPONSE_REGULATORY"/>
    <property type="match status" value="1"/>
</dbReference>
<gene>
    <name evidence="10" type="ORF">GCM10008936_03740</name>
</gene>
<protein>
    <submittedName>
        <fullName evidence="10">Response regulator transcription factor</fullName>
    </submittedName>
</protein>
<dbReference type="InterPro" id="IPR039420">
    <property type="entry name" value="WalR-like"/>
</dbReference>
<dbReference type="PROSITE" id="PS51755">
    <property type="entry name" value="OMPR_PHOB"/>
    <property type="match status" value="1"/>
</dbReference>
<keyword evidence="5" id="KW-0804">Transcription</keyword>
<name>A0ABN1AHM5_9LACT</name>
<dbReference type="InterPro" id="IPR011006">
    <property type="entry name" value="CheY-like_superfamily"/>
</dbReference>
<evidence type="ECO:0000313" key="10">
    <source>
        <dbReference type="EMBL" id="GAA0476610.1"/>
    </source>
</evidence>
<dbReference type="RefSeq" id="WP_346023885.1">
    <property type="nucleotide sequence ID" value="NZ_BAAADA010000031.1"/>
</dbReference>
<evidence type="ECO:0000259" key="9">
    <source>
        <dbReference type="PROSITE" id="PS51755"/>
    </source>
</evidence>
<proteinExistence type="predicted"/>
<dbReference type="SUPFAM" id="SSF52172">
    <property type="entry name" value="CheY-like"/>
    <property type="match status" value="1"/>
</dbReference>
<dbReference type="Gene3D" id="3.40.50.2300">
    <property type="match status" value="1"/>
</dbReference>
<dbReference type="InterPro" id="IPR036388">
    <property type="entry name" value="WH-like_DNA-bd_sf"/>
</dbReference>
<sequence>MRLLLVEDEPELNEIIAKRLKKEHYGVDQCFDGEEAWDYIEFNDYDAIILDIMLPKIDGIELMKRIRAQKKDTPVIMLTAKDTTEDRVAGLDSGADDYLIKPFAFDELLARIRVLLRRKTGHTSNTITLADLILDTDKKTVRRGEKDIILSSKEYSILEYMMRNQGIVLSRDKIEQHIWNYDYVGGSNIVDVYIRYLRVKIDKDSSPKLIHTVRSMGYVMREEHD</sequence>
<keyword evidence="1 6" id="KW-0597">Phosphoprotein</keyword>
<evidence type="ECO:0000256" key="3">
    <source>
        <dbReference type="ARBA" id="ARBA00023015"/>
    </source>
</evidence>
<dbReference type="Proteomes" id="UP001410648">
    <property type="component" value="Unassembled WGS sequence"/>
</dbReference>
<evidence type="ECO:0000256" key="4">
    <source>
        <dbReference type="ARBA" id="ARBA00023125"/>
    </source>
</evidence>
<keyword evidence="4 7" id="KW-0238">DNA-binding</keyword>
<dbReference type="CDD" id="cd00383">
    <property type="entry name" value="trans_reg_C"/>
    <property type="match status" value="1"/>
</dbReference>
<evidence type="ECO:0000259" key="8">
    <source>
        <dbReference type="PROSITE" id="PS50110"/>
    </source>
</evidence>
<dbReference type="CDD" id="cd17625">
    <property type="entry name" value="REC_OmpR_DrrD-like"/>
    <property type="match status" value="1"/>
</dbReference>